<name>A0AAV7JUE3_9METZ</name>
<accession>A0AAV7JUE3</accession>
<dbReference type="EMBL" id="JAKMXF010000298">
    <property type="protein sequence ID" value="KAI6652559.1"/>
    <property type="molecule type" value="Genomic_DNA"/>
</dbReference>
<dbReference type="PANTHER" id="PTHR44472:SF1">
    <property type="entry name" value="DDB1 AND CUL4 ASSOCIATED FACTOR 4"/>
    <property type="match status" value="1"/>
</dbReference>
<proteinExistence type="predicted"/>
<gene>
    <name evidence="4" type="ORF">LOD99_4344</name>
</gene>
<dbReference type="SUPFAM" id="SSF50978">
    <property type="entry name" value="WD40 repeat-like"/>
    <property type="match status" value="1"/>
</dbReference>
<comment type="caution">
    <text evidence="4">The sequence shown here is derived from an EMBL/GenBank/DDBJ whole genome shotgun (WGS) entry which is preliminary data.</text>
</comment>
<dbReference type="InterPro" id="IPR036322">
    <property type="entry name" value="WD40_repeat_dom_sf"/>
</dbReference>
<evidence type="ECO:0000256" key="1">
    <source>
        <dbReference type="ARBA" id="ARBA00022574"/>
    </source>
</evidence>
<evidence type="ECO:0000256" key="3">
    <source>
        <dbReference type="SAM" id="MobiDB-lite"/>
    </source>
</evidence>
<evidence type="ECO:0000313" key="5">
    <source>
        <dbReference type="Proteomes" id="UP001165289"/>
    </source>
</evidence>
<keyword evidence="5" id="KW-1185">Reference proteome</keyword>
<dbReference type="AlphaFoldDB" id="A0AAV7JUE3"/>
<evidence type="ECO:0000256" key="2">
    <source>
        <dbReference type="ARBA" id="ARBA00022737"/>
    </source>
</evidence>
<dbReference type="PANTHER" id="PTHR44472">
    <property type="entry name" value="DDB1- AND CUL4-ASSOCIATED FACTOR 4-RELATED"/>
    <property type="match status" value="1"/>
</dbReference>
<keyword evidence="1" id="KW-0853">WD repeat</keyword>
<keyword evidence="2" id="KW-0677">Repeat</keyword>
<organism evidence="4 5">
    <name type="scientific">Oopsacas minuta</name>
    <dbReference type="NCBI Taxonomy" id="111878"/>
    <lineage>
        <taxon>Eukaryota</taxon>
        <taxon>Metazoa</taxon>
        <taxon>Porifera</taxon>
        <taxon>Hexactinellida</taxon>
        <taxon>Hexasterophora</taxon>
        <taxon>Lyssacinosida</taxon>
        <taxon>Leucopsacidae</taxon>
        <taxon>Oopsacas</taxon>
    </lineage>
</organism>
<sequence length="462" mass="53139">MASRNIPGYYFDTEKKRYFKIPPKTDRSLYPNLPAGKRPKQTPSLTENTEFPKSVKPRVNTINLLKSQQQGVISGIEYIRRLEIITWKYSIPKLLSVEKSRTTQFDNLEDLCVSQDGNYLIKKFSDLYSNPMESKFRIYFVTIDEKNKHSLKFDEITQFLFYHTNYTGCDWATVNGSHWALFGFQRDGPFNSNASTLLTYKLTEFVSALPYSDRGIQISSKPYVMKESPWNITTNTSPFTSCGQFGIGGETKQHFYDVEREKQYSCSTNNVTVLCQGFCKHSPLLVSGLRNGKGLIWDLRTFPSSPVAELFGKVKKQLKSPLVWIKPILNDVYILVQKQNGELALWDTRTYNKCVLYNPANTNTRLNMIGYKGYITQSEQVLIAFPSVPYRPVIYDVMSGDVLKDNSVFCEENESIYREGINEDWKYRSRFCYADNWGGARDGIEGVLESTSSGEWKFMSIN</sequence>
<protein>
    <submittedName>
        <fullName evidence="4">DDB1- and CUL4-associated factor 4</fullName>
    </submittedName>
</protein>
<evidence type="ECO:0000313" key="4">
    <source>
        <dbReference type="EMBL" id="KAI6652559.1"/>
    </source>
</evidence>
<dbReference type="InterPro" id="IPR052254">
    <property type="entry name" value="CUL4-DDB1_E3_ligase_receptor"/>
</dbReference>
<dbReference type="Proteomes" id="UP001165289">
    <property type="component" value="Unassembled WGS sequence"/>
</dbReference>
<feature type="compositionally biased region" description="Polar residues" evidence="3">
    <location>
        <begin position="41"/>
        <end position="51"/>
    </location>
</feature>
<feature type="region of interest" description="Disordered" evidence="3">
    <location>
        <begin position="23"/>
        <end position="51"/>
    </location>
</feature>
<reference evidence="4 5" key="1">
    <citation type="journal article" date="2023" name="BMC Biol.">
        <title>The compact genome of the sponge Oopsacas minuta (Hexactinellida) is lacking key metazoan core genes.</title>
        <authorList>
            <person name="Santini S."/>
            <person name="Schenkelaars Q."/>
            <person name="Jourda C."/>
            <person name="Duchesne M."/>
            <person name="Belahbib H."/>
            <person name="Rocher C."/>
            <person name="Selva M."/>
            <person name="Riesgo A."/>
            <person name="Vervoort M."/>
            <person name="Leys S.P."/>
            <person name="Kodjabachian L."/>
            <person name="Le Bivic A."/>
            <person name="Borchiellini C."/>
            <person name="Claverie J.M."/>
            <person name="Renard E."/>
        </authorList>
    </citation>
    <scope>NUCLEOTIDE SEQUENCE [LARGE SCALE GENOMIC DNA]</scope>
    <source>
        <strain evidence="4">SPO-2</strain>
    </source>
</reference>